<sequence>MMKNSGMDIVAKRTKWRMKWNAMQGDKQEDFLIASNCSISAIVRDFQESTLILNG</sequence>
<dbReference type="AlphaFoldDB" id="A0A098LFL1"/>
<accession>A0A098LFL1</accession>
<proteinExistence type="predicted"/>
<reference evidence="1 2" key="1">
    <citation type="submission" date="2014-09" db="EMBL/GenBank/DDBJ databases">
        <title>Sporocytophaga myxococcoides PG-01 genome sequencing.</title>
        <authorList>
            <person name="Liu L."/>
            <person name="Gao P.J."/>
            <person name="Chen G.J."/>
            <person name="Wang L.S."/>
        </authorList>
    </citation>
    <scope>NUCLEOTIDE SEQUENCE [LARGE SCALE GENOMIC DNA]</scope>
    <source>
        <strain evidence="1 2">PG-01</strain>
    </source>
</reference>
<name>A0A098LFL1_9BACT</name>
<keyword evidence="2" id="KW-1185">Reference proteome</keyword>
<evidence type="ECO:0000313" key="1">
    <source>
        <dbReference type="EMBL" id="GAL85750.1"/>
    </source>
</evidence>
<comment type="caution">
    <text evidence="1">The sequence shown here is derived from an EMBL/GenBank/DDBJ whole genome shotgun (WGS) entry which is preliminary data.</text>
</comment>
<gene>
    <name evidence="1" type="ORF">MYP_2979</name>
</gene>
<dbReference type="RefSeq" id="WP_156140624.1">
    <property type="nucleotide sequence ID" value="NZ_BBLT01000005.1"/>
</dbReference>
<dbReference type="Proteomes" id="UP000030185">
    <property type="component" value="Unassembled WGS sequence"/>
</dbReference>
<dbReference type="EMBL" id="BBLT01000005">
    <property type="protein sequence ID" value="GAL85750.1"/>
    <property type="molecule type" value="Genomic_DNA"/>
</dbReference>
<dbReference type="STRING" id="153721.MYP_2979"/>
<organism evidence="1 2">
    <name type="scientific">Sporocytophaga myxococcoides</name>
    <dbReference type="NCBI Taxonomy" id="153721"/>
    <lineage>
        <taxon>Bacteria</taxon>
        <taxon>Pseudomonadati</taxon>
        <taxon>Bacteroidota</taxon>
        <taxon>Cytophagia</taxon>
        <taxon>Cytophagales</taxon>
        <taxon>Cytophagaceae</taxon>
        <taxon>Sporocytophaga</taxon>
    </lineage>
</organism>
<evidence type="ECO:0000313" key="2">
    <source>
        <dbReference type="Proteomes" id="UP000030185"/>
    </source>
</evidence>
<protein>
    <submittedName>
        <fullName evidence="1">Uncharacterized protein</fullName>
    </submittedName>
</protein>